<evidence type="ECO:0000259" key="2">
    <source>
        <dbReference type="Pfam" id="PF07714"/>
    </source>
</evidence>
<accession>A0A0C3M5P1</accession>
<proteinExistence type="predicted"/>
<name>A0A0C3M5P1_9AGAM</name>
<protein>
    <recommendedName>
        <fullName evidence="2">Serine-threonine/tyrosine-protein kinase catalytic domain-containing protein</fullName>
    </recommendedName>
</protein>
<dbReference type="SUPFAM" id="SSF56112">
    <property type="entry name" value="Protein kinase-like (PK-like)"/>
    <property type="match status" value="1"/>
</dbReference>
<dbReference type="HOGENOM" id="CLU_000288_7_13_1"/>
<reference evidence="4" key="2">
    <citation type="submission" date="2015-01" db="EMBL/GenBank/DDBJ databases">
        <title>Evolutionary Origins and Diversification of the Mycorrhizal Mutualists.</title>
        <authorList>
            <consortium name="DOE Joint Genome Institute"/>
            <consortium name="Mycorrhizal Genomics Consortium"/>
            <person name="Kohler A."/>
            <person name="Kuo A."/>
            <person name="Nagy L.G."/>
            <person name="Floudas D."/>
            <person name="Copeland A."/>
            <person name="Barry K.W."/>
            <person name="Cichocki N."/>
            <person name="Veneault-Fourrey C."/>
            <person name="LaButti K."/>
            <person name="Lindquist E.A."/>
            <person name="Lipzen A."/>
            <person name="Lundell T."/>
            <person name="Morin E."/>
            <person name="Murat C."/>
            <person name="Riley R."/>
            <person name="Ohm R."/>
            <person name="Sun H."/>
            <person name="Tunlid A."/>
            <person name="Henrissat B."/>
            <person name="Grigoriev I.V."/>
            <person name="Hibbett D.S."/>
            <person name="Martin F."/>
        </authorList>
    </citation>
    <scope>NUCLEOTIDE SEQUENCE [LARGE SCALE GENOMIC DNA]</scope>
    <source>
        <strain evidence="4">MUT 4182</strain>
    </source>
</reference>
<dbReference type="GO" id="GO:0004672">
    <property type="term" value="F:protein kinase activity"/>
    <property type="evidence" value="ECO:0007669"/>
    <property type="project" value="InterPro"/>
</dbReference>
<keyword evidence="4" id="KW-1185">Reference proteome</keyword>
<dbReference type="AlphaFoldDB" id="A0A0C3M5P1"/>
<dbReference type="Gene3D" id="3.30.200.20">
    <property type="entry name" value="Phosphorylase Kinase, domain 1"/>
    <property type="match status" value="1"/>
</dbReference>
<dbReference type="Proteomes" id="UP000054248">
    <property type="component" value="Unassembled WGS sequence"/>
</dbReference>
<evidence type="ECO:0000313" key="4">
    <source>
        <dbReference type="Proteomes" id="UP000054248"/>
    </source>
</evidence>
<dbReference type="InterPro" id="IPR011009">
    <property type="entry name" value="Kinase-like_dom_sf"/>
</dbReference>
<gene>
    <name evidence="3" type="ORF">M407DRAFT_21873</name>
</gene>
<feature type="domain" description="Serine-threonine/tyrosine-protein kinase catalytic" evidence="2">
    <location>
        <begin position="88"/>
        <end position="151"/>
    </location>
</feature>
<sequence length="184" mass="20750">MRRVTWKLPRLLQGIRFWYPFSSSHISIFDENADRARDAGPQESNSIDATEETKSTKFSARERLNHLFSFRVSFAAISFTSSTTHRGGGKAKVVQATVRRDAGNEEVVAVKKLKCHNGMKIQKLSNEFVHEVEILVGLSHENIVRIIGEFLATGEWEIPERISLPSAPSSGTKAPLNFCYEWVN</sequence>
<evidence type="ECO:0000313" key="3">
    <source>
        <dbReference type="EMBL" id="KIO28967.1"/>
    </source>
</evidence>
<dbReference type="Pfam" id="PF07714">
    <property type="entry name" value="PK_Tyr_Ser-Thr"/>
    <property type="match status" value="1"/>
</dbReference>
<reference evidence="3 4" key="1">
    <citation type="submission" date="2014-04" db="EMBL/GenBank/DDBJ databases">
        <authorList>
            <consortium name="DOE Joint Genome Institute"/>
            <person name="Kuo A."/>
            <person name="Girlanda M."/>
            <person name="Perotto S."/>
            <person name="Kohler A."/>
            <person name="Nagy L.G."/>
            <person name="Floudas D."/>
            <person name="Copeland A."/>
            <person name="Barry K.W."/>
            <person name="Cichocki N."/>
            <person name="Veneault-Fourrey C."/>
            <person name="LaButti K."/>
            <person name="Lindquist E.A."/>
            <person name="Lipzen A."/>
            <person name="Lundell T."/>
            <person name="Morin E."/>
            <person name="Murat C."/>
            <person name="Sun H."/>
            <person name="Tunlid A."/>
            <person name="Henrissat B."/>
            <person name="Grigoriev I.V."/>
            <person name="Hibbett D.S."/>
            <person name="Martin F."/>
            <person name="Nordberg H.P."/>
            <person name="Cantor M.N."/>
            <person name="Hua S.X."/>
        </authorList>
    </citation>
    <scope>NUCLEOTIDE SEQUENCE [LARGE SCALE GENOMIC DNA]</scope>
    <source>
        <strain evidence="3 4">MUT 4182</strain>
    </source>
</reference>
<organism evidence="3 4">
    <name type="scientific">Tulasnella calospora MUT 4182</name>
    <dbReference type="NCBI Taxonomy" id="1051891"/>
    <lineage>
        <taxon>Eukaryota</taxon>
        <taxon>Fungi</taxon>
        <taxon>Dikarya</taxon>
        <taxon>Basidiomycota</taxon>
        <taxon>Agaricomycotina</taxon>
        <taxon>Agaricomycetes</taxon>
        <taxon>Cantharellales</taxon>
        <taxon>Tulasnellaceae</taxon>
        <taxon>Tulasnella</taxon>
    </lineage>
</organism>
<evidence type="ECO:0000256" key="1">
    <source>
        <dbReference type="SAM" id="MobiDB-lite"/>
    </source>
</evidence>
<dbReference type="EMBL" id="KN822988">
    <property type="protein sequence ID" value="KIO28967.1"/>
    <property type="molecule type" value="Genomic_DNA"/>
</dbReference>
<dbReference type="InterPro" id="IPR001245">
    <property type="entry name" value="Ser-Thr/Tyr_kinase_cat_dom"/>
</dbReference>
<feature type="region of interest" description="Disordered" evidence="1">
    <location>
        <begin position="35"/>
        <end position="55"/>
    </location>
</feature>